<dbReference type="Proteomes" id="UP001215216">
    <property type="component" value="Chromosome"/>
</dbReference>
<keyword evidence="4 8" id="KW-0378">Hydrolase</keyword>
<name>A0ABY8FXH2_9ACTO</name>
<evidence type="ECO:0000256" key="2">
    <source>
        <dbReference type="ARBA" id="ARBA00001946"/>
    </source>
</evidence>
<evidence type="ECO:0000313" key="9">
    <source>
        <dbReference type="Proteomes" id="UP001215216"/>
    </source>
</evidence>
<dbReference type="SUPFAM" id="SSF55811">
    <property type="entry name" value="Nudix"/>
    <property type="match status" value="1"/>
</dbReference>
<gene>
    <name evidence="8" type="ORF">P7079_07415</name>
</gene>
<dbReference type="InterPro" id="IPR045121">
    <property type="entry name" value="CoAse"/>
</dbReference>
<comment type="cofactor">
    <cofactor evidence="2">
        <name>Mg(2+)</name>
        <dbReference type="ChEBI" id="CHEBI:18420"/>
    </cofactor>
</comment>
<dbReference type="PROSITE" id="PS51462">
    <property type="entry name" value="NUDIX"/>
    <property type="match status" value="1"/>
</dbReference>
<dbReference type="Pfam" id="PF00293">
    <property type="entry name" value="NUDIX"/>
    <property type="match status" value="1"/>
</dbReference>
<dbReference type="EMBL" id="CP121208">
    <property type="protein sequence ID" value="WFM83212.1"/>
    <property type="molecule type" value="Genomic_DNA"/>
</dbReference>
<dbReference type="InterPro" id="IPR015797">
    <property type="entry name" value="NUDIX_hydrolase-like_dom_sf"/>
</dbReference>
<evidence type="ECO:0000256" key="4">
    <source>
        <dbReference type="ARBA" id="ARBA00022801"/>
    </source>
</evidence>
<feature type="domain" description="Nudix hydrolase" evidence="7">
    <location>
        <begin position="12"/>
        <end position="148"/>
    </location>
</feature>
<proteinExistence type="predicted"/>
<dbReference type="PANTHER" id="PTHR12992:SF11">
    <property type="entry name" value="MITOCHONDRIAL COENZYME A DIPHOSPHATASE NUDT8"/>
    <property type="match status" value="1"/>
</dbReference>
<dbReference type="GO" id="GO:0035539">
    <property type="term" value="F:8-oxo-7,8-dihydrodeoxyguanosine triphosphate pyrophosphatase activity"/>
    <property type="evidence" value="ECO:0007669"/>
    <property type="project" value="UniProtKB-EC"/>
</dbReference>
<dbReference type="InterPro" id="IPR000086">
    <property type="entry name" value="NUDIX_hydrolase_dom"/>
</dbReference>
<protein>
    <submittedName>
        <fullName evidence="8">CoA pyrophosphatase</fullName>
        <ecNumber evidence="8">3.6.1.55</ecNumber>
    </submittedName>
</protein>
<keyword evidence="3" id="KW-0479">Metal-binding</keyword>
<evidence type="ECO:0000313" key="8">
    <source>
        <dbReference type="EMBL" id="WFM83212.1"/>
    </source>
</evidence>
<comment type="cofactor">
    <cofactor evidence="1">
        <name>Mn(2+)</name>
        <dbReference type="ChEBI" id="CHEBI:29035"/>
    </cofactor>
</comment>
<keyword evidence="9" id="KW-1185">Reference proteome</keyword>
<evidence type="ECO:0000256" key="1">
    <source>
        <dbReference type="ARBA" id="ARBA00001936"/>
    </source>
</evidence>
<dbReference type="PANTHER" id="PTHR12992">
    <property type="entry name" value="NUDIX HYDROLASE"/>
    <property type="match status" value="1"/>
</dbReference>
<dbReference type="CDD" id="cd03426">
    <property type="entry name" value="NUDIX_CoAse_Nudt7"/>
    <property type="match status" value="1"/>
</dbReference>
<dbReference type="RefSeq" id="WP_278012637.1">
    <property type="nucleotide sequence ID" value="NZ_CP121208.1"/>
</dbReference>
<evidence type="ECO:0000256" key="6">
    <source>
        <dbReference type="ARBA" id="ARBA00023211"/>
    </source>
</evidence>
<evidence type="ECO:0000259" key="7">
    <source>
        <dbReference type="PROSITE" id="PS51462"/>
    </source>
</evidence>
<accession>A0ABY8FXH2</accession>
<reference evidence="8 9" key="1">
    <citation type="submission" date="2023-03" db="EMBL/GenBank/DDBJ databases">
        <title>Complete genome of Arcanobacterium canis strain DSM 25104 isolated in 2010 from a canine otitis externa in Germany.</title>
        <authorList>
            <person name="Borowiak M."/>
            <person name="Kreitlow A."/>
            <person name="Malorny B."/>
            <person name="Laemmler C."/>
            <person name="Prenger-Berninghoff E."/>
            <person name="Ploetz M."/>
            <person name="Abdulmawjood A."/>
        </authorList>
    </citation>
    <scope>NUCLEOTIDE SEQUENCE [LARGE SCALE GENOMIC DNA]</scope>
    <source>
        <strain evidence="8 9">DSM 25104</strain>
    </source>
</reference>
<dbReference type="Gene3D" id="3.90.79.10">
    <property type="entry name" value="Nucleoside Triphosphate Pyrophosphohydrolase"/>
    <property type="match status" value="1"/>
</dbReference>
<evidence type="ECO:0000256" key="5">
    <source>
        <dbReference type="ARBA" id="ARBA00022842"/>
    </source>
</evidence>
<keyword evidence="6" id="KW-0464">Manganese</keyword>
<sequence length="189" mass="20825">MSDNTKAETSQDRLQAAVLVLVDRAADPSVVLTRRAFTLRSQPGQMSFPGGMRDAGESAEETALREAWEEISLDPTDVEICGRLAPAQAGNRLLDIVAVLAQWDGEGDITPSDSEVEGIYRIRLSTLARSENRFTATRDGVEVGPAFLVDGLVVWGFTARVLDNLLCKYGYDEPWNTHDVREVPGDFRR</sequence>
<keyword evidence="5" id="KW-0460">Magnesium</keyword>
<organism evidence="8 9">
    <name type="scientific">Arcanobacterium canis</name>
    <dbReference type="NCBI Taxonomy" id="999183"/>
    <lineage>
        <taxon>Bacteria</taxon>
        <taxon>Bacillati</taxon>
        <taxon>Actinomycetota</taxon>
        <taxon>Actinomycetes</taxon>
        <taxon>Actinomycetales</taxon>
        <taxon>Actinomycetaceae</taxon>
        <taxon>Arcanobacterium</taxon>
    </lineage>
</organism>
<dbReference type="EC" id="3.6.1.55" evidence="8"/>
<evidence type="ECO:0000256" key="3">
    <source>
        <dbReference type="ARBA" id="ARBA00022723"/>
    </source>
</evidence>